<evidence type="ECO:0008006" key="3">
    <source>
        <dbReference type="Google" id="ProtNLM"/>
    </source>
</evidence>
<evidence type="ECO:0000313" key="1">
    <source>
        <dbReference type="EMBL" id="QGU06287.1"/>
    </source>
</evidence>
<dbReference type="InterPro" id="IPR032710">
    <property type="entry name" value="NTF2-like_dom_sf"/>
</dbReference>
<name>A0A6B8W2P1_9CORY</name>
<dbReference type="AlphaFoldDB" id="A0A6B8W2P1"/>
<reference evidence="1 2" key="1">
    <citation type="submission" date="2019-11" db="EMBL/GenBank/DDBJ databases">
        <title>Complete genome sequence of Corynebacterium kalinowskii 1959, a novel Corynebacterium species isolated from soil of a small paddock in Vilsendorf, Germany.</title>
        <authorList>
            <person name="Schaffert L."/>
            <person name="Ruwe M."/>
            <person name="Milse J."/>
            <person name="Hanuschka K."/>
            <person name="Ortseifen V."/>
            <person name="Droste J."/>
            <person name="Brandt D."/>
            <person name="Schlueter L."/>
            <person name="Kutter Y."/>
            <person name="Vinke S."/>
            <person name="Viehoefer P."/>
            <person name="Jacob L."/>
            <person name="Luebke N.-C."/>
            <person name="Schulte-Berndt E."/>
            <person name="Hain C."/>
            <person name="Linder M."/>
            <person name="Schmidt P."/>
            <person name="Wollenschlaeger L."/>
            <person name="Luttermann T."/>
            <person name="Thieme E."/>
            <person name="Hassa J."/>
            <person name="Haak M."/>
            <person name="Wittchen M."/>
            <person name="Mentz A."/>
            <person name="Persicke M."/>
            <person name="Busche T."/>
            <person name="Ruckert C."/>
        </authorList>
    </citation>
    <scope>NUCLEOTIDE SEQUENCE [LARGE SCALE GENOMIC DNA]</scope>
    <source>
        <strain evidence="1 2">2039</strain>
    </source>
</reference>
<protein>
    <recommendedName>
        <fullName evidence="3">DUF4440 domain-containing protein</fullName>
    </recommendedName>
</protein>
<sequence>MSESAPAFVHDFFVHYARALLDRDATGIADLYAIPALILFPGQSIAVTERDQVEDFFTSSWGQYEGVKELGRQVTVCGEAPASLWVDVAWSYSGQIRERFCYQLIEEGGEWCIAVITPLAL</sequence>
<dbReference type="Gene3D" id="3.10.450.50">
    <property type="match status" value="1"/>
</dbReference>
<dbReference type="EMBL" id="CP046455">
    <property type="protein sequence ID" value="QGU06287.1"/>
    <property type="molecule type" value="Genomic_DNA"/>
</dbReference>
<dbReference type="RefSeq" id="WP_156229866.1">
    <property type="nucleotide sequence ID" value="NZ_CP046455.1"/>
</dbReference>
<evidence type="ECO:0000313" key="2">
    <source>
        <dbReference type="Proteomes" id="UP000424462"/>
    </source>
</evidence>
<keyword evidence="2" id="KW-1185">Reference proteome</keyword>
<gene>
    <name evidence="1" type="ORF">COCCU_01635</name>
</gene>
<dbReference type="SUPFAM" id="SSF54427">
    <property type="entry name" value="NTF2-like"/>
    <property type="match status" value="1"/>
</dbReference>
<proteinExistence type="predicted"/>
<dbReference type="KEGG" id="cok:COCCU_01635"/>
<dbReference type="Proteomes" id="UP000424462">
    <property type="component" value="Chromosome"/>
</dbReference>
<accession>A0A6B8W2P1</accession>
<organism evidence="1 2">
    <name type="scientific">Corynebacterium occultum</name>
    <dbReference type="NCBI Taxonomy" id="2675219"/>
    <lineage>
        <taxon>Bacteria</taxon>
        <taxon>Bacillati</taxon>
        <taxon>Actinomycetota</taxon>
        <taxon>Actinomycetes</taxon>
        <taxon>Mycobacteriales</taxon>
        <taxon>Corynebacteriaceae</taxon>
        <taxon>Corynebacterium</taxon>
    </lineage>
</organism>